<dbReference type="EMBL" id="QMFY01000003">
    <property type="protein sequence ID" value="RAW01886.1"/>
    <property type="molecule type" value="Genomic_DNA"/>
</dbReference>
<dbReference type="AlphaFoldDB" id="A0A364Y529"/>
<dbReference type="OrthoDB" id="982249at2"/>
<sequence>MRKLYIILLLSFFVVFVGYYTWILFSTSTELISNDLARVTIKNESGHEAKLVQLQHGMGKLECHNLKNEGEVRFVFQNLGENSYSITAILDNGDTIRSKGVYFEIGYRGTETIMDTTIVTENNWNDYP</sequence>
<proteinExistence type="predicted"/>
<evidence type="ECO:0000256" key="1">
    <source>
        <dbReference type="SAM" id="Phobius"/>
    </source>
</evidence>
<reference evidence="2 3" key="1">
    <citation type="submission" date="2018-06" db="EMBL/GenBank/DDBJ databases">
        <title>Chryseolinea flavus sp. nov., a member of the phylum Bacteroidetes isolated from soil.</title>
        <authorList>
            <person name="Li Y."/>
            <person name="Wang J."/>
        </authorList>
    </citation>
    <scope>NUCLEOTIDE SEQUENCE [LARGE SCALE GENOMIC DNA]</scope>
    <source>
        <strain evidence="2 3">SDU1-6</strain>
    </source>
</reference>
<organism evidence="2 3">
    <name type="scientific">Pseudochryseolinea flava</name>
    <dbReference type="NCBI Taxonomy" id="2059302"/>
    <lineage>
        <taxon>Bacteria</taxon>
        <taxon>Pseudomonadati</taxon>
        <taxon>Bacteroidota</taxon>
        <taxon>Cytophagia</taxon>
        <taxon>Cytophagales</taxon>
        <taxon>Fulvivirgaceae</taxon>
        <taxon>Pseudochryseolinea</taxon>
    </lineage>
</organism>
<keyword evidence="1" id="KW-1133">Transmembrane helix</keyword>
<protein>
    <submittedName>
        <fullName evidence="2">Uncharacterized protein</fullName>
    </submittedName>
</protein>
<dbReference type="Proteomes" id="UP000251889">
    <property type="component" value="Unassembled WGS sequence"/>
</dbReference>
<evidence type="ECO:0000313" key="3">
    <source>
        <dbReference type="Proteomes" id="UP000251889"/>
    </source>
</evidence>
<gene>
    <name evidence="2" type="ORF">DQQ10_09605</name>
</gene>
<evidence type="ECO:0000313" key="2">
    <source>
        <dbReference type="EMBL" id="RAW01886.1"/>
    </source>
</evidence>
<accession>A0A364Y529</accession>
<comment type="caution">
    <text evidence="2">The sequence shown here is derived from an EMBL/GenBank/DDBJ whole genome shotgun (WGS) entry which is preliminary data.</text>
</comment>
<keyword evidence="1" id="KW-0472">Membrane</keyword>
<keyword evidence="3" id="KW-1185">Reference proteome</keyword>
<keyword evidence="1" id="KW-0812">Transmembrane</keyword>
<feature type="transmembrane region" description="Helical" evidence="1">
    <location>
        <begin position="7"/>
        <end position="25"/>
    </location>
</feature>
<name>A0A364Y529_9BACT</name>
<dbReference type="RefSeq" id="WP_112746627.1">
    <property type="nucleotide sequence ID" value="NZ_QMFY01000003.1"/>
</dbReference>